<keyword evidence="2" id="KW-1185">Reference proteome</keyword>
<reference evidence="1" key="1">
    <citation type="submission" date="2023-07" db="EMBL/GenBank/DDBJ databases">
        <title>Black Yeasts Isolated from many extreme environments.</title>
        <authorList>
            <person name="Coleine C."/>
            <person name="Stajich J.E."/>
            <person name="Selbmann L."/>
        </authorList>
    </citation>
    <scope>NUCLEOTIDE SEQUENCE</scope>
    <source>
        <strain evidence="1">CCFEE 5714</strain>
    </source>
</reference>
<protein>
    <submittedName>
        <fullName evidence="1">Uncharacterized protein</fullName>
    </submittedName>
</protein>
<sequence length="1168" mass="128989">MNGDKTLHPFFVKSNGHPAESTHYHEHPERIENLDDEQDEQKKHEKPRKKRKPKATGEEVGKTQKTLQEIVNPKAKLSDDGAEVPDGPLYEPADVSRSKRRRTSQYESVEVGQEQGNQIGISSGAQGPSTPRRQASPQVIIPASSPLPTTVPEPTALAPKTPPKKMLRLSAGGKFSSPPTKKPKDEEQTESSEPLKRRRGRPRKSKDAAQEERHLFVVLQYGNAGAGARIDRILNGEERHATEVQVTPKRKRTPRKKQPPKPTHPFFTGKLDEAPTPKQPSPRKASAVTPGKLRRQTMAATDKLQPIPETVDTWSSALLKDRLMMKHPGAKEPAWPSKDSMHVRGLEEAEESILPSMSSNPPLQRRKRKAAKKPPDESLLTHFASHLAPEHESRLRPDGFHEPHSSLRLPQRLLICGEEIAKRVAPELSVTLARDDEDELSRPLQSAAHPALHKLFNSMQCSLTASDEGRGETLSWTQKYAPLAAADVLQPSREMNVLKEWLLSTTVTAVESTSKSEGKGRSSVEPRPRKKRRRKQDDLDDFLVDSDEEVNDMDILTDPEDLMSASNDRKAAKSIVQTPGNGIKLGNAVLLSGPHGCGKTAAAYAVAKELGFKIFEINPCEKRSGKDVLEKVGDMAENHLVKHHGTDTGELSSTEEPSRNEAAFQRDLASGRQGKMNAFFKPKAEVKAAVPKTKPTKAEIKTLESLQKALKKPPKDQQQSLVLLEEVDILFKDDKDFWTTVLKLIETSKRPFIMTCNDEDMVPLQAMTLHAILRFSPPPPDLACDYLLIIAAAQGHLLKRDAVSALYASKNSDLRASIVELDVWCQMGVGDPRGGLGWIYQRYPPRSDLDSKRRRLRIVSEGTYQSGIAQAPPTSLSDEDQLLWMLREFGLDPPTALGWERMDCSQLSETASLRSYASFVDSMSATDVYSGMAAEPSLDTTQPLMKDKARSQYIEGMQLLQTNELVNHSDISHELTVTSSLAAYSIAGSFDLEDVYTRLKSGDHSAHRTTTEPPTLTRQDFACFDAIAVPAENALSISPGLSISAFDGPLEPIATDLAPYVRSIVQSDLALIEQRERLNNILAGEGRNAKRARTTRAARSALEGSQRSSTRKEKWFSKQLDYDAVLATGGKGWPRPALELVETVSRDGTETPASSAGARRASDSGEDE</sequence>
<gene>
    <name evidence="1" type="ORF">LTR37_011450</name>
</gene>
<evidence type="ECO:0000313" key="2">
    <source>
        <dbReference type="Proteomes" id="UP001281147"/>
    </source>
</evidence>
<dbReference type="Proteomes" id="UP001281147">
    <property type="component" value="Unassembled WGS sequence"/>
</dbReference>
<comment type="caution">
    <text evidence="1">The sequence shown here is derived from an EMBL/GenBank/DDBJ whole genome shotgun (WGS) entry which is preliminary data.</text>
</comment>
<evidence type="ECO:0000313" key="1">
    <source>
        <dbReference type="EMBL" id="KAK3708555.1"/>
    </source>
</evidence>
<accession>A0ACC3N2R4</accession>
<name>A0ACC3N2R4_9PEZI</name>
<dbReference type="EMBL" id="JAUTXU010000100">
    <property type="protein sequence ID" value="KAK3708555.1"/>
    <property type="molecule type" value="Genomic_DNA"/>
</dbReference>
<proteinExistence type="predicted"/>
<organism evidence="1 2">
    <name type="scientific">Vermiconidia calcicola</name>
    <dbReference type="NCBI Taxonomy" id="1690605"/>
    <lineage>
        <taxon>Eukaryota</taxon>
        <taxon>Fungi</taxon>
        <taxon>Dikarya</taxon>
        <taxon>Ascomycota</taxon>
        <taxon>Pezizomycotina</taxon>
        <taxon>Dothideomycetes</taxon>
        <taxon>Dothideomycetidae</taxon>
        <taxon>Mycosphaerellales</taxon>
        <taxon>Extremaceae</taxon>
        <taxon>Vermiconidia</taxon>
    </lineage>
</organism>